<proteinExistence type="predicted"/>
<protein>
    <submittedName>
        <fullName evidence="2">Uncharacterized protein</fullName>
    </submittedName>
</protein>
<accession>A0AA38RXK8</accession>
<keyword evidence="3" id="KW-1185">Reference proteome</keyword>
<organism evidence="2 3">
    <name type="scientific">Pleurostoma richardsiae</name>
    <dbReference type="NCBI Taxonomy" id="41990"/>
    <lineage>
        <taxon>Eukaryota</taxon>
        <taxon>Fungi</taxon>
        <taxon>Dikarya</taxon>
        <taxon>Ascomycota</taxon>
        <taxon>Pezizomycotina</taxon>
        <taxon>Sordariomycetes</taxon>
        <taxon>Sordariomycetidae</taxon>
        <taxon>Calosphaeriales</taxon>
        <taxon>Pleurostomataceae</taxon>
        <taxon>Pleurostoma</taxon>
    </lineage>
</organism>
<feature type="compositionally biased region" description="Acidic residues" evidence="1">
    <location>
        <begin position="239"/>
        <end position="268"/>
    </location>
</feature>
<name>A0AA38RXK8_9PEZI</name>
<feature type="region of interest" description="Disordered" evidence="1">
    <location>
        <begin position="114"/>
        <end position="205"/>
    </location>
</feature>
<dbReference type="Proteomes" id="UP001174694">
    <property type="component" value="Unassembled WGS sequence"/>
</dbReference>
<evidence type="ECO:0000256" key="1">
    <source>
        <dbReference type="SAM" id="MobiDB-lite"/>
    </source>
</evidence>
<evidence type="ECO:0000313" key="2">
    <source>
        <dbReference type="EMBL" id="KAJ9149902.1"/>
    </source>
</evidence>
<gene>
    <name evidence="2" type="ORF">NKR23_g3930</name>
</gene>
<comment type="caution">
    <text evidence="2">The sequence shown here is derived from an EMBL/GenBank/DDBJ whole genome shotgun (WGS) entry which is preliminary data.</text>
</comment>
<dbReference type="EMBL" id="JANBVO010000009">
    <property type="protein sequence ID" value="KAJ9149902.1"/>
    <property type="molecule type" value="Genomic_DNA"/>
</dbReference>
<feature type="compositionally biased region" description="Polar residues" evidence="1">
    <location>
        <begin position="119"/>
        <end position="131"/>
    </location>
</feature>
<evidence type="ECO:0000313" key="3">
    <source>
        <dbReference type="Proteomes" id="UP001174694"/>
    </source>
</evidence>
<feature type="compositionally biased region" description="Polar residues" evidence="1">
    <location>
        <begin position="150"/>
        <end position="159"/>
    </location>
</feature>
<feature type="region of interest" description="Disordered" evidence="1">
    <location>
        <begin position="223"/>
        <end position="268"/>
    </location>
</feature>
<reference evidence="2" key="1">
    <citation type="submission" date="2022-07" db="EMBL/GenBank/DDBJ databases">
        <title>Fungi with potential for degradation of polypropylene.</title>
        <authorList>
            <person name="Gostincar C."/>
        </authorList>
    </citation>
    <scope>NUCLEOTIDE SEQUENCE</scope>
    <source>
        <strain evidence="2">EXF-13308</strain>
    </source>
</reference>
<sequence length="268" mass="30460">MNLTYYSQHEFYNDSRPMYDELLTVTDVPTWPASVEAIELEQLRKWSPEAAEMFFRSFVENAPNLLSLRRLSIKAMLDVPWRQRCQFRDEWEGKLKRVFLRQVDGLRAVVRPGNACEKTGNQGKQYRSSRSAHAAKGTPARRSGRIATSHDPSSPSSRTVKGLREVRRGPLSYKDPDTDDDIGAASESDASGPLTDEQQHPSPAGQDEVTFIQGLCEVVDIKFDNQKPREMQYGMSDFLDLDEGREEDDDDWASGEDGDIDNDDTYAW</sequence>
<dbReference type="AlphaFoldDB" id="A0AA38RXK8"/>